<comment type="similarity">
    <text evidence="2">Belongs to the UPF0324 family.</text>
</comment>
<evidence type="ECO:0000256" key="2">
    <source>
        <dbReference type="ARBA" id="ARBA00007977"/>
    </source>
</evidence>
<feature type="transmembrane region" description="Helical" evidence="7">
    <location>
        <begin position="12"/>
        <end position="34"/>
    </location>
</feature>
<protein>
    <submittedName>
        <fullName evidence="8">Predicted membrane protein</fullName>
    </submittedName>
</protein>
<accession>A0A0S7BFT4</accession>
<dbReference type="PANTHER" id="PTHR30106:SF1">
    <property type="entry name" value="UPF0324 MEMBRANE PROTEIN FN0533"/>
    <property type="match status" value="1"/>
</dbReference>
<evidence type="ECO:0000256" key="5">
    <source>
        <dbReference type="ARBA" id="ARBA00022989"/>
    </source>
</evidence>
<comment type="subcellular location">
    <subcellularLocation>
        <location evidence="1">Cell membrane</location>
        <topology evidence="1">Multi-pass membrane protein</topology>
    </subcellularLocation>
</comment>
<feature type="transmembrane region" description="Helical" evidence="7">
    <location>
        <begin position="305"/>
        <end position="323"/>
    </location>
</feature>
<feature type="transmembrane region" description="Helical" evidence="7">
    <location>
        <begin position="86"/>
        <end position="105"/>
    </location>
</feature>
<evidence type="ECO:0000256" key="6">
    <source>
        <dbReference type="ARBA" id="ARBA00023136"/>
    </source>
</evidence>
<feature type="transmembrane region" description="Helical" evidence="7">
    <location>
        <begin position="335"/>
        <end position="359"/>
    </location>
</feature>
<feature type="transmembrane region" description="Helical" evidence="7">
    <location>
        <begin position="274"/>
        <end position="293"/>
    </location>
</feature>
<keyword evidence="6 7" id="KW-0472">Membrane</keyword>
<evidence type="ECO:0000313" key="9">
    <source>
        <dbReference type="Proteomes" id="UP000055060"/>
    </source>
</evidence>
<dbReference type="GO" id="GO:0005886">
    <property type="term" value="C:plasma membrane"/>
    <property type="evidence" value="ECO:0007669"/>
    <property type="project" value="UniProtKB-SubCell"/>
</dbReference>
<evidence type="ECO:0000313" key="8">
    <source>
        <dbReference type="EMBL" id="GAP12635.1"/>
    </source>
</evidence>
<reference evidence="8" key="1">
    <citation type="submission" date="2015-07" db="EMBL/GenBank/DDBJ databases">
        <title>Draft Genome Sequences of Anaerolinea thermolimosa IMO-1, Bellilinea caldifistulae GOMI-1, Leptolinea tardivitalis YMTK-2, Levilinea saccharolytica KIBI-1,Longilinea arvoryzae KOME-1, Previously Described as Members of the Anaerolineaceae (Chloroflexi).</title>
        <authorList>
            <person name="Sekiguchi Y."/>
            <person name="Ohashi A."/>
            <person name="Matsuura N."/>
            <person name="Tourlousse M.D."/>
        </authorList>
    </citation>
    <scope>NUCLEOTIDE SEQUENCE [LARGE SCALE GENOMIC DNA]</scope>
    <source>
        <strain evidence="8">KOME-1</strain>
    </source>
</reference>
<evidence type="ECO:0000256" key="1">
    <source>
        <dbReference type="ARBA" id="ARBA00004651"/>
    </source>
</evidence>
<organism evidence="8">
    <name type="scientific">Longilinea arvoryzae</name>
    <dbReference type="NCBI Taxonomy" id="360412"/>
    <lineage>
        <taxon>Bacteria</taxon>
        <taxon>Bacillati</taxon>
        <taxon>Chloroflexota</taxon>
        <taxon>Anaerolineae</taxon>
        <taxon>Anaerolineales</taxon>
        <taxon>Anaerolineaceae</taxon>
        <taxon>Longilinea</taxon>
    </lineage>
</organism>
<dbReference type="PANTHER" id="PTHR30106">
    <property type="entry name" value="INNER MEMBRANE PROTEIN YEIH-RELATED"/>
    <property type="match status" value="1"/>
</dbReference>
<keyword evidence="4 7" id="KW-0812">Transmembrane</keyword>
<sequence>MQTTKTAKIDLPRIGTTGLGALLVAGLTILAWWLTQRVYGLSLPGGIPGKALEYPIWAVLVGLLGNLALKLTQTHEKIKAGIQTELFLKTGLVLMGAGINLALMASTAVGATVQALIMIPSVFFFTYWLAGKFGLEDRLRAVMGTALSVCGVSAAIAAAGSVSARKEQVAYVIGLVILVALPLMLILPLLAGALGLSQVVAGAWFGGNIDTTAAVVGAGTLFGEQAQKIATIVKSAQNALIGVVAFLLAVYAATHGEDGKPGARPSPRMIWDRFPKFVLGFVAASILYTLGVIDGGKGTLIETIKNWAFMAAFVCMGLEFSVIEFKKMGWKPVAVFLLATLFNTLLALGVAYVIFTFLLPVAA</sequence>
<dbReference type="Pfam" id="PF03601">
    <property type="entry name" value="Cons_hypoth698"/>
    <property type="match status" value="1"/>
</dbReference>
<keyword evidence="3" id="KW-1003">Cell membrane</keyword>
<dbReference type="InterPro" id="IPR018383">
    <property type="entry name" value="UPF0324_pro"/>
</dbReference>
<feature type="transmembrane region" description="Helical" evidence="7">
    <location>
        <begin position="169"/>
        <end position="191"/>
    </location>
</feature>
<feature type="transmembrane region" description="Helical" evidence="7">
    <location>
        <begin position="142"/>
        <end position="163"/>
    </location>
</feature>
<keyword evidence="9" id="KW-1185">Reference proteome</keyword>
<feature type="transmembrane region" description="Helical" evidence="7">
    <location>
        <begin position="203"/>
        <end position="223"/>
    </location>
</feature>
<gene>
    <name evidence="8" type="ORF">LARV_00371</name>
</gene>
<dbReference type="Proteomes" id="UP000055060">
    <property type="component" value="Unassembled WGS sequence"/>
</dbReference>
<dbReference type="AlphaFoldDB" id="A0A0S7BFT4"/>
<dbReference type="EMBL" id="DF967972">
    <property type="protein sequence ID" value="GAP12635.1"/>
    <property type="molecule type" value="Genomic_DNA"/>
</dbReference>
<evidence type="ECO:0000256" key="7">
    <source>
        <dbReference type="SAM" id="Phobius"/>
    </source>
</evidence>
<feature type="transmembrane region" description="Helical" evidence="7">
    <location>
        <begin position="54"/>
        <end position="74"/>
    </location>
</feature>
<dbReference type="OrthoDB" id="9766798at2"/>
<evidence type="ECO:0000256" key="4">
    <source>
        <dbReference type="ARBA" id="ARBA00022692"/>
    </source>
</evidence>
<feature type="transmembrane region" description="Helical" evidence="7">
    <location>
        <begin position="235"/>
        <end position="253"/>
    </location>
</feature>
<evidence type="ECO:0000256" key="3">
    <source>
        <dbReference type="ARBA" id="ARBA00022475"/>
    </source>
</evidence>
<keyword evidence="5 7" id="KW-1133">Transmembrane helix</keyword>
<proteinExistence type="inferred from homology"/>
<name>A0A0S7BFT4_9CHLR</name>
<dbReference type="STRING" id="360412.LARV_00371"/>
<dbReference type="RefSeq" id="WP_075072045.1">
    <property type="nucleotide sequence ID" value="NZ_DF967972.1"/>
</dbReference>